<evidence type="ECO:0000313" key="4">
    <source>
        <dbReference type="EMBL" id="RRO85587.1"/>
    </source>
</evidence>
<dbReference type="Pfam" id="PF02082">
    <property type="entry name" value="Rrf2"/>
    <property type="match status" value="1"/>
</dbReference>
<feature type="compositionally biased region" description="Low complexity" evidence="3">
    <location>
        <begin position="109"/>
        <end position="133"/>
    </location>
</feature>
<dbReference type="InterPro" id="IPR036390">
    <property type="entry name" value="WH_DNA-bd_sf"/>
</dbReference>
<dbReference type="GO" id="GO:0003700">
    <property type="term" value="F:DNA-binding transcription factor activity"/>
    <property type="evidence" value="ECO:0007669"/>
    <property type="project" value="TreeGrafter"/>
</dbReference>
<evidence type="ECO:0008006" key="6">
    <source>
        <dbReference type="Google" id="ProtNLM"/>
    </source>
</evidence>
<feature type="region of interest" description="Disordered" evidence="3">
    <location>
        <begin position="189"/>
        <end position="215"/>
    </location>
</feature>
<dbReference type="SUPFAM" id="SSF46785">
    <property type="entry name" value="Winged helix' DNA-binding domain"/>
    <property type="match status" value="1"/>
</dbReference>
<dbReference type="AlphaFoldDB" id="A0A3R8VSM9"/>
<dbReference type="EMBL" id="PQNK01000021">
    <property type="protein sequence ID" value="RRO85587.1"/>
    <property type="molecule type" value="Genomic_DNA"/>
</dbReference>
<evidence type="ECO:0000256" key="3">
    <source>
        <dbReference type="SAM" id="MobiDB-lite"/>
    </source>
</evidence>
<dbReference type="PANTHER" id="PTHR33221:SF4">
    <property type="entry name" value="HTH-TYPE TRANSCRIPTIONAL REPRESSOR NSRR"/>
    <property type="match status" value="1"/>
</dbReference>
<feature type="compositionally biased region" description="Basic and acidic residues" evidence="3">
    <location>
        <begin position="98"/>
        <end position="108"/>
    </location>
</feature>
<dbReference type="Proteomes" id="UP000276526">
    <property type="component" value="Unassembled WGS sequence"/>
</dbReference>
<dbReference type="PROSITE" id="PS51197">
    <property type="entry name" value="HTH_RRF2_2"/>
    <property type="match status" value="1"/>
</dbReference>
<comment type="caution">
    <text evidence="4">The sequence shown here is derived from an EMBL/GenBank/DDBJ whole genome shotgun (WGS) entry which is preliminary data.</text>
</comment>
<reference evidence="4 5" key="1">
    <citation type="submission" date="2018-01" db="EMBL/GenBank/DDBJ databases">
        <title>Twenty Corynebacterium bovis Genomes.</title>
        <authorList>
            <person name="Gulvik C.A."/>
        </authorList>
    </citation>
    <scope>NUCLEOTIDE SEQUENCE [LARGE SCALE GENOMIC DNA]</scope>
    <source>
        <strain evidence="4 5">F6900</strain>
    </source>
</reference>
<organism evidence="4 5">
    <name type="scientific">Corynebacterium bovis</name>
    <dbReference type="NCBI Taxonomy" id="36808"/>
    <lineage>
        <taxon>Bacteria</taxon>
        <taxon>Bacillati</taxon>
        <taxon>Actinomycetota</taxon>
        <taxon>Actinomycetes</taxon>
        <taxon>Mycobacteriales</taxon>
        <taxon>Corynebacteriaceae</taxon>
        <taxon>Corynebacterium</taxon>
    </lineage>
</organism>
<evidence type="ECO:0000256" key="2">
    <source>
        <dbReference type="ARBA" id="ARBA00034078"/>
    </source>
</evidence>
<comment type="cofactor">
    <cofactor evidence="2">
        <name>[2Fe-2S] cluster</name>
        <dbReference type="ChEBI" id="CHEBI:190135"/>
    </cofactor>
</comment>
<dbReference type="InterPro" id="IPR030489">
    <property type="entry name" value="TR_Rrf2-type_CS"/>
</dbReference>
<proteinExistence type="predicted"/>
<accession>A0A3R8VSM9</accession>
<dbReference type="RefSeq" id="WP_125173698.1">
    <property type="nucleotide sequence ID" value="NZ_JAPJOD010000018.1"/>
</dbReference>
<name>A0A3R8VSM9_9CORY</name>
<feature type="region of interest" description="Disordered" evidence="3">
    <location>
        <begin position="98"/>
        <end position="155"/>
    </location>
</feature>
<keyword evidence="1" id="KW-0238">DNA-binding</keyword>
<evidence type="ECO:0000256" key="1">
    <source>
        <dbReference type="ARBA" id="ARBA00023125"/>
    </source>
</evidence>
<dbReference type="InterPro" id="IPR036388">
    <property type="entry name" value="WH-like_DNA-bd_sf"/>
</dbReference>
<dbReference type="PANTHER" id="PTHR33221">
    <property type="entry name" value="WINGED HELIX-TURN-HELIX TRANSCRIPTIONAL REGULATOR, RRF2 FAMILY"/>
    <property type="match status" value="1"/>
</dbReference>
<dbReference type="Gene3D" id="1.10.10.10">
    <property type="entry name" value="Winged helix-like DNA-binding domain superfamily/Winged helix DNA-binding domain"/>
    <property type="match status" value="1"/>
</dbReference>
<dbReference type="GO" id="GO:0003677">
    <property type="term" value="F:DNA binding"/>
    <property type="evidence" value="ECO:0007669"/>
    <property type="project" value="UniProtKB-KW"/>
</dbReference>
<dbReference type="GO" id="GO:0005829">
    <property type="term" value="C:cytosol"/>
    <property type="evidence" value="ECO:0007669"/>
    <property type="project" value="TreeGrafter"/>
</dbReference>
<dbReference type="PROSITE" id="PS01332">
    <property type="entry name" value="HTH_RRF2_1"/>
    <property type="match status" value="1"/>
</dbReference>
<dbReference type="InterPro" id="IPR000944">
    <property type="entry name" value="Tscrpt_reg_Rrf2"/>
</dbReference>
<gene>
    <name evidence="4" type="ORF">CXF48_10355</name>
</gene>
<protein>
    <recommendedName>
        <fullName evidence="6">Transcriptional regulator</fullName>
    </recommendedName>
</protein>
<evidence type="ECO:0000313" key="5">
    <source>
        <dbReference type="Proteomes" id="UP000276526"/>
    </source>
</evidence>
<sequence length="215" mass="22395">MQLTRFTDLGLRVIIYLAADQLTDDGTRPRRRHTSSSVAKAIDASATHVAKVVSRLAEIGVIRSTRGRTGGVRLAEGGLDFRIGTLIRQLEGDSRLLDSFRTPDHDDAAAPATADGTGAPTTTPARTTDAEPPVHTVVTGPDGTPADAGGESPAAWREHCDKLSTALVEAQSAFFAALDTIRVRDIAGVRPPGAPASTPSPVRGPGPTIPLDAGH</sequence>